<dbReference type="InterPro" id="IPR050979">
    <property type="entry name" value="LD-transpeptidase"/>
</dbReference>
<organism evidence="11 12">
    <name type="scientific">Mesorhizobium amorphae CCNWGS0123</name>
    <dbReference type="NCBI Taxonomy" id="1082933"/>
    <lineage>
        <taxon>Bacteria</taxon>
        <taxon>Pseudomonadati</taxon>
        <taxon>Pseudomonadota</taxon>
        <taxon>Alphaproteobacteria</taxon>
        <taxon>Hyphomicrobiales</taxon>
        <taxon>Phyllobacteriaceae</taxon>
        <taxon>Mesorhizobium</taxon>
    </lineage>
</organism>
<keyword evidence="12" id="KW-1185">Reference proteome</keyword>
<dbReference type="Proteomes" id="UP000002949">
    <property type="component" value="Unassembled WGS sequence"/>
</dbReference>
<dbReference type="PANTHER" id="PTHR30582">
    <property type="entry name" value="L,D-TRANSPEPTIDASE"/>
    <property type="match status" value="1"/>
</dbReference>
<reference evidence="11 12" key="1">
    <citation type="journal article" date="2012" name="J. Bacteriol.">
        <title>Draft Genome Sequence of Plant Growth-Promoting Rhizobium Mesorhizobium amorphae, Isolated from Zinc-Lead Mine Tailings.</title>
        <authorList>
            <person name="Hao X."/>
            <person name="Lin Y."/>
            <person name="Johnstone L."/>
            <person name="Baltrus D.A."/>
            <person name="Miller S.J."/>
            <person name="Wei G."/>
            <person name="Rensing C."/>
        </authorList>
    </citation>
    <scope>NUCLEOTIDE SEQUENCE [LARGE SCALE GENOMIC DNA]</scope>
    <source>
        <strain evidence="11 12">CCNWGS0123</strain>
    </source>
</reference>
<comment type="similarity">
    <text evidence="2">Belongs to the YkuD family.</text>
</comment>
<evidence type="ECO:0000256" key="6">
    <source>
        <dbReference type="ARBA" id="ARBA00022960"/>
    </source>
</evidence>
<proteinExistence type="inferred from homology"/>
<evidence type="ECO:0000256" key="9">
    <source>
        <dbReference type="PROSITE-ProRule" id="PRU01373"/>
    </source>
</evidence>
<dbReference type="EMBL" id="AGSN01000140">
    <property type="protein sequence ID" value="EHH09973.1"/>
    <property type="molecule type" value="Genomic_DNA"/>
</dbReference>
<keyword evidence="7 9" id="KW-0573">Peptidoglycan synthesis</keyword>
<sequence>MGARALYIGNTLYRVHGTNQPWTVGQANSSGCIRMTNEDVIDLYDRVKIGAQIIVRH</sequence>
<evidence type="ECO:0000256" key="3">
    <source>
        <dbReference type="ARBA" id="ARBA00022676"/>
    </source>
</evidence>
<keyword evidence="3" id="KW-0328">Glycosyltransferase</keyword>
<dbReference type="AlphaFoldDB" id="G6YE32"/>
<dbReference type="GO" id="GO:0016757">
    <property type="term" value="F:glycosyltransferase activity"/>
    <property type="evidence" value="ECO:0007669"/>
    <property type="project" value="UniProtKB-KW"/>
</dbReference>
<gene>
    <name evidence="11" type="ORF">MEA186_21124</name>
</gene>
<dbReference type="PATRIC" id="fig|1082933.3.peg.4118"/>
<dbReference type="GO" id="GO:0005576">
    <property type="term" value="C:extracellular region"/>
    <property type="evidence" value="ECO:0007669"/>
    <property type="project" value="TreeGrafter"/>
</dbReference>
<keyword evidence="5" id="KW-0378">Hydrolase</keyword>
<feature type="active site" description="Proton donor/acceptor" evidence="9">
    <location>
        <position position="16"/>
    </location>
</feature>
<dbReference type="MEROPS" id="C82.003"/>
<keyword evidence="6 9" id="KW-0133">Cell shape</keyword>
<dbReference type="InterPro" id="IPR038063">
    <property type="entry name" value="Transpep_catalytic_dom"/>
</dbReference>
<comment type="pathway">
    <text evidence="1 9">Cell wall biogenesis; peptidoglycan biosynthesis.</text>
</comment>
<dbReference type="GO" id="GO:0071972">
    <property type="term" value="F:peptidoglycan L,D-transpeptidase activity"/>
    <property type="evidence" value="ECO:0007669"/>
    <property type="project" value="TreeGrafter"/>
</dbReference>
<feature type="active site" description="Nucleophile" evidence="9">
    <location>
        <position position="32"/>
    </location>
</feature>
<dbReference type="Gene3D" id="2.40.440.10">
    <property type="entry name" value="L,D-transpeptidase catalytic domain-like"/>
    <property type="match status" value="1"/>
</dbReference>
<evidence type="ECO:0000256" key="4">
    <source>
        <dbReference type="ARBA" id="ARBA00022679"/>
    </source>
</evidence>
<dbReference type="UniPathway" id="UPA00219"/>
<protein>
    <submittedName>
        <fullName evidence="11">ErfK/YbiS/YcfS/YnhG family protein</fullName>
    </submittedName>
</protein>
<evidence type="ECO:0000259" key="10">
    <source>
        <dbReference type="PROSITE" id="PS52029"/>
    </source>
</evidence>
<dbReference type="InterPro" id="IPR005490">
    <property type="entry name" value="LD_TPept_cat_dom"/>
</dbReference>
<name>G6YE32_9HYPH</name>
<accession>G6YE32</accession>
<evidence type="ECO:0000256" key="7">
    <source>
        <dbReference type="ARBA" id="ARBA00022984"/>
    </source>
</evidence>
<feature type="domain" description="L,D-TPase catalytic" evidence="10">
    <location>
        <begin position="1"/>
        <end position="56"/>
    </location>
</feature>
<dbReference type="GO" id="GO:0071555">
    <property type="term" value="P:cell wall organization"/>
    <property type="evidence" value="ECO:0007669"/>
    <property type="project" value="UniProtKB-UniRule"/>
</dbReference>
<evidence type="ECO:0000313" key="11">
    <source>
        <dbReference type="EMBL" id="EHH09973.1"/>
    </source>
</evidence>
<keyword evidence="8 9" id="KW-0961">Cell wall biogenesis/degradation</keyword>
<dbReference type="eggNOG" id="COG1376">
    <property type="taxonomic scope" value="Bacteria"/>
</dbReference>
<evidence type="ECO:0000256" key="5">
    <source>
        <dbReference type="ARBA" id="ARBA00022801"/>
    </source>
</evidence>
<keyword evidence="4" id="KW-0808">Transferase</keyword>
<evidence type="ECO:0000256" key="8">
    <source>
        <dbReference type="ARBA" id="ARBA00023316"/>
    </source>
</evidence>
<dbReference type="PANTHER" id="PTHR30582:SF24">
    <property type="entry name" value="L,D-TRANSPEPTIDASE ERFK_SRFK-RELATED"/>
    <property type="match status" value="1"/>
</dbReference>
<evidence type="ECO:0000256" key="2">
    <source>
        <dbReference type="ARBA" id="ARBA00005992"/>
    </source>
</evidence>
<dbReference type="GO" id="GO:0018104">
    <property type="term" value="P:peptidoglycan-protein cross-linking"/>
    <property type="evidence" value="ECO:0007669"/>
    <property type="project" value="TreeGrafter"/>
</dbReference>
<evidence type="ECO:0000256" key="1">
    <source>
        <dbReference type="ARBA" id="ARBA00004752"/>
    </source>
</evidence>
<dbReference type="Pfam" id="PF03734">
    <property type="entry name" value="YkuD"/>
    <property type="match status" value="1"/>
</dbReference>
<dbReference type="SUPFAM" id="SSF141523">
    <property type="entry name" value="L,D-transpeptidase catalytic domain-like"/>
    <property type="match status" value="1"/>
</dbReference>
<evidence type="ECO:0000313" key="12">
    <source>
        <dbReference type="Proteomes" id="UP000002949"/>
    </source>
</evidence>
<dbReference type="PROSITE" id="PS52029">
    <property type="entry name" value="LD_TPASE"/>
    <property type="match status" value="1"/>
</dbReference>
<dbReference type="CDD" id="cd16913">
    <property type="entry name" value="YkuD_like"/>
    <property type="match status" value="1"/>
</dbReference>
<dbReference type="GO" id="GO:0008360">
    <property type="term" value="P:regulation of cell shape"/>
    <property type="evidence" value="ECO:0007669"/>
    <property type="project" value="UniProtKB-UniRule"/>
</dbReference>